<feature type="region of interest" description="Disordered" evidence="1">
    <location>
        <begin position="194"/>
        <end position="214"/>
    </location>
</feature>
<reference evidence="3" key="1">
    <citation type="submission" date="2022-11" db="UniProtKB">
        <authorList>
            <consortium name="WormBaseParasite"/>
        </authorList>
    </citation>
    <scope>IDENTIFICATION</scope>
</reference>
<feature type="region of interest" description="Disordered" evidence="1">
    <location>
        <begin position="326"/>
        <end position="369"/>
    </location>
</feature>
<dbReference type="AlphaFoldDB" id="A0A915EWA9"/>
<feature type="compositionally biased region" description="Low complexity" evidence="1">
    <location>
        <begin position="201"/>
        <end position="212"/>
    </location>
</feature>
<sequence>MLTGGGGGSGCGFSGPSRDFTSSSAEPMFRQPTCFCGCCNIHHNSAQSGKKTLNGGMSNIASQQSQVLTFPDSKAPLSSFNEGRRINVTSSSATTWEADFQRSGHSGFKSNEIQQQSMSQMSQQHCCFPPIISGGSVEIVKVGEGMRTLRMSLVKIMLVAAKQISSILGPPLTWADLQRHGTFSFPDGNEWPTRMHSQRPSSIQQTSQASAQKCPPWRAFTMHESKRTPISEYSNWSQRRKSTQQVNELPNDFMIYKSSPPSATQGTSKPMASESGCFCDQAKLATTTAQTESPIIHQQHHHHPILMAPHACNQCSCGGQNFSTEPWQAASDSSGGAPLGPISEVQQKKYSLPPASHHSPEQRTSYRTK</sequence>
<name>A0A915EWA9_9CEST</name>
<proteinExistence type="predicted"/>
<organism evidence="2 3">
    <name type="scientific">Echinococcus canadensis</name>
    <dbReference type="NCBI Taxonomy" id="519352"/>
    <lineage>
        <taxon>Eukaryota</taxon>
        <taxon>Metazoa</taxon>
        <taxon>Spiralia</taxon>
        <taxon>Lophotrochozoa</taxon>
        <taxon>Platyhelminthes</taxon>
        <taxon>Cestoda</taxon>
        <taxon>Eucestoda</taxon>
        <taxon>Cyclophyllidea</taxon>
        <taxon>Taeniidae</taxon>
        <taxon>Echinococcus</taxon>
        <taxon>Echinococcus canadensis group</taxon>
    </lineage>
</organism>
<dbReference type="Proteomes" id="UP000887562">
    <property type="component" value="Unplaced"/>
</dbReference>
<evidence type="ECO:0000313" key="2">
    <source>
        <dbReference type="Proteomes" id="UP000887562"/>
    </source>
</evidence>
<evidence type="ECO:0000256" key="1">
    <source>
        <dbReference type="SAM" id="MobiDB-lite"/>
    </source>
</evidence>
<keyword evidence="2" id="KW-1185">Reference proteome</keyword>
<accession>A0A915EWA9</accession>
<protein>
    <submittedName>
        <fullName evidence="3">Uncharacterized protein</fullName>
    </submittedName>
</protein>
<dbReference type="WBParaSite" id="maker-E.canG7_contigs_4207-snap-gene-0.4-mRNA-1">
    <property type="protein sequence ID" value="maker-E.canG7_contigs_4207-snap-gene-0.4-mRNA-1"/>
    <property type="gene ID" value="EcG7_09134"/>
</dbReference>
<evidence type="ECO:0000313" key="3">
    <source>
        <dbReference type="WBParaSite" id="maker-E.canG7_contigs_4207-snap-gene-0.4-mRNA-1"/>
    </source>
</evidence>